<keyword evidence="1" id="KW-0175">Coiled coil</keyword>
<evidence type="ECO:0000256" key="1">
    <source>
        <dbReference type="SAM" id="Coils"/>
    </source>
</evidence>
<comment type="caution">
    <text evidence="2">The sequence shown here is derived from an EMBL/GenBank/DDBJ whole genome shotgun (WGS) entry which is preliminary data.</text>
</comment>
<sequence length="427" mass="47989">MSAQQLRTRIEELSSEIALQKRLLKKLQQDKSVALGQLNAVMDPVARLPLEISSEIFLQCLVPNCTPTQGDPSPRPMAGARHLPMLLLNVSNAWRFIAISTPALWSAMQIAFPCAQRLTRLLPIWFQRARTRPLSILLRGELVNFLKDPIFTTIWRHGGQIEHLEIRDDESDDEHNSSVIEIFGYGTTLYPLPLLKTLIIGTWNRQDRVFCGPEIIQLLRLSPNIVECFFGGMEFSCMLPPVATKKLVLRTLRRLTFGDPTCRPENNDVLDCLTLPALEALHAAAGDELLGLLKRSSPPLQELCVGVKDYPCSLMQECLQIIPTLVRFTIWEGSEHMTELFAALTNSSSLLPNLRSLTIHARSRDIPDSAWRTLLRAVLSRRIQLRILDVKVPPAEVLAAFREAIVDGAEVYIGTEECNFMNSPSLN</sequence>
<organism evidence="2 3">
    <name type="scientific">Mycena albidolilacea</name>
    <dbReference type="NCBI Taxonomy" id="1033008"/>
    <lineage>
        <taxon>Eukaryota</taxon>
        <taxon>Fungi</taxon>
        <taxon>Dikarya</taxon>
        <taxon>Basidiomycota</taxon>
        <taxon>Agaricomycotina</taxon>
        <taxon>Agaricomycetes</taxon>
        <taxon>Agaricomycetidae</taxon>
        <taxon>Agaricales</taxon>
        <taxon>Marasmiineae</taxon>
        <taxon>Mycenaceae</taxon>
        <taxon>Mycena</taxon>
    </lineage>
</organism>
<keyword evidence="3" id="KW-1185">Reference proteome</keyword>
<dbReference type="EMBL" id="JARIHO010000121">
    <property type="protein sequence ID" value="KAJ7302093.1"/>
    <property type="molecule type" value="Genomic_DNA"/>
</dbReference>
<accession>A0AAD6YYY0</accession>
<reference evidence="2" key="1">
    <citation type="submission" date="2023-03" db="EMBL/GenBank/DDBJ databases">
        <title>Massive genome expansion in bonnet fungi (Mycena s.s.) driven by repeated elements and novel gene families across ecological guilds.</title>
        <authorList>
            <consortium name="Lawrence Berkeley National Laboratory"/>
            <person name="Harder C.B."/>
            <person name="Miyauchi S."/>
            <person name="Viragh M."/>
            <person name="Kuo A."/>
            <person name="Thoen E."/>
            <person name="Andreopoulos B."/>
            <person name="Lu D."/>
            <person name="Skrede I."/>
            <person name="Drula E."/>
            <person name="Henrissat B."/>
            <person name="Morin E."/>
            <person name="Kohler A."/>
            <person name="Barry K."/>
            <person name="LaButti K."/>
            <person name="Morin E."/>
            <person name="Salamov A."/>
            <person name="Lipzen A."/>
            <person name="Mereny Z."/>
            <person name="Hegedus B."/>
            <person name="Baldrian P."/>
            <person name="Stursova M."/>
            <person name="Weitz H."/>
            <person name="Taylor A."/>
            <person name="Grigoriev I.V."/>
            <person name="Nagy L.G."/>
            <person name="Martin F."/>
            <person name="Kauserud H."/>
        </authorList>
    </citation>
    <scope>NUCLEOTIDE SEQUENCE</scope>
    <source>
        <strain evidence="2">CBHHK002</strain>
    </source>
</reference>
<evidence type="ECO:0000313" key="3">
    <source>
        <dbReference type="Proteomes" id="UP001218218"/>
    </source>
</evidence>
<feature type="coiled-coil region" evidence="1">
    <location>
        <begin position="3"/>
        <end position="30"/>
    </location>
</feature>
<dbReference type="AlphaFoldDB" id="A0AAD6YYY0"/>
<evidence type="ECO:0000313" key="2">
    <source>
        <dbReference type="EMBL" id="KAJ7302093.1"/>
    </source>
</evidence>
<dbReference type="Proteomes" id="UP001218218">
    <property type="component" value="Unassembled WGS sequence"/>
</dbReference>
<gene>
    <name evidence="2" type="ORF">DFH08DRAFT_906039</name>
</gene>
<protein>
    <recommendedName>
        <fullName evidence="4">F-box domain-containing protein</fullName>
    </recommendedName>
</protein>
<evidence type="ECO:0008006" key="4">
    <source>
        <dbReference type="Google" id="ProtNLM"/>
    </source>
</evidence>
<proteinExistence type="predicted"/>
<name>A0AAD6YYY0_9AGAR</name>